<evidence type="ECO:0000313" key="2">
    <source>
        <dbReference type="Proteomes" id="UP000606115"/>
    </source>
</evidence>
<dbReference type="Proteomes" id="UP000606115">
    <property type="component" value="Unassembled WGS sequence"/>
</dbReference>
<reference evidence="2" key="1">
    <citation type="journal article" date="2019" name="Int. J. Syst. Evol. Microbiol.">
        <title>The Global Catalogue of Microorganisms (GCM) 10K type strain sequencing project: providing services to taxonomists for standard genome sequencing and annotation.</title>
        <authorList>
            <consortium name="The Broad Institute Genomics Platform"/>
            <consortium name="The Broad Institute Genome Sequencing Center for Infectious Disease"/>
            <person name="Wu L."/>
            <person name="Ma J."/>
        </authorList>
    </citation>
    <scope>NUCLEOTIDE SEQUENCE [LARGE SCALE GENOMIC DNA]</scope>
    <source>
        <strain evidence="2">CGMCC 1.3685</strain>
    </source>
</reference>
<protein>
    <submittedName>
        <fullName evidence="1">Uncharacterized protein</fullName>
    </submittedName>
</protein>
<name>A0ABQ2D876_9MICC</name>
<sequence length="215" mass="24672">MSKELVQQKFEAAWEVFAMTCGSYLAPEASYQAWFAHYLISQFGIDRVAREPVVHIRNLPENEHTMTFGGKSEIRLDAVVTREPGIMMPHYANRLAKAVDGTGLGLLNHLDVISELKVAASQTNGLDFPEVKRDIDKLRMLLHARREEYGESKQPFAYLCVLDNHPKRKKFDKERLLSLAENIDTDLSVKVLYKSSENVPRLPENGRLYKWETHE</sequence>
<organism evidence="1 2">
    <name type="scientific">Glutamicibacter ardleyensis</name>
    <dbReference type="NCBI Taxonomy" id="225894"/>
    <lineage>
        <taxon>Bacteria</taxon>
        <taxon>Bacillati</taxon>
        <taxon>Actinomycetota</taxon>
        <taxon>Actinomycetes</taxon>
        <taxon>Micrococcales</taxon>
        <taxon>Micrococcaceae</taxon>
        <taxon>Glutamicibacter</taxon>
    </lineage>
</organism>
<dbReference type="GeneID" id="303302879"/>
<evidence type="ECO:0000313" key="1">
    <source>
        <dbReference type="EMBL" id="GGJ49207.1"/>
    </source>
</evidence>
<dbReference type="RefSeq" id="WP_188683386.1">
    <property type="nucleotide sequence ID" value="NZ_BMKX01000001.1"/>
</dbReference>
<comment type="caution">
    <text evidence="1">The sequence shown here is derived from an EMBL/GenBank/DDBJ whole genome shotgun (WGS) entry which is preliminary data.</text>
</comment>
<gene>
    <name evidence="1" type="ORF">GCM10007173_04760</name>
</gene>
<dbReference type="EMBL" id="BMKX01000001">
    <property type="protein sequence ID" value="GGJ49207.1"/>
    <property type="molecule type" value="Genomic_DNA"/>
</dbReference>
<accession>A0ABQ2D876</accession>
<proteinExistence type="predicted"/>
<keyword evidence="2" id="KW-1185">Reference proteome</keyword>